<accession>A0A3B4YQG1</accession>
<evidence type="ECO:0000313" key="2">
    <source>
        <dbReference type="Ensembl" id="ENSSLDP00000024969.1"/>
    </source>
</evidence>
<keyword evidence="3" id="KW-1185">Reference proteome</keyword>
<sequence>MASLFPDDQAILYQFSDLLACICIGNLIGLIGVQPNLLLATAQDAGGQLIWHLIERSHPDVQICPKNESFFNFNCCNDLFSSFLTQVDRQPQPVCRSSGLIGGGRLVTVMLMCVHYC</sequence>
<dbReference type="Ensembl" id="ENSSLDT00000025754.1">
    <property type="protein sequence ID" value="ENSSLDP00000024969.1"/>
    <property type="gene ID" value="ENSSLDG00000019438.1"/>
</dbReference>
<evidence type="ECO:0000313" key="3">
    <source>
        <dbReference type="Proteomes" id="UP000261360"/>
    </source>
</evidence>
<keyword evidence="1" id="KW-0472">Membrane</keyword>
<feature type="transmembrane region" description="Helical" evidence="1">
    <location>
        <begin position="12"/>
        <end position="33"/>
    </location>
</feature>
<reference evidence="2" key="2">
    <citation type="submission" date="2025-09" db="UniProtKB">
        <authorList>
            <consortium name="Ensembl"/>
        </authorList>
    </citation>
    <scope>IDENTIFICATION</scope>
</reference>
<reference evidence="2" key="1">
    <citation type="submission" date="2025-08" db="UniProtKB">
        <authorList>
            <consortium name="Ensembl"/>
        </authorList>
    </citation>
    <scope>IDENTIFICATION</scope>
</reference>
<proteinExistence type="predicted"/>
<dbReference type="AlphaFoldDB" id="A0A3B4YQG1"/>
<dbReference type="STRING" id="1841481.ENSSLDP00000024969"/>
<name>A0A3B4YQG1_SERLL</name>
<protein>
    <submittedName>
        <fullName evidence="2">Uncharacterized protein</fullName>
    </submittedName>
</protein>
<evidence type="ECO:0000256" key="1">
    <source>
        <dbReference type="SAM" id="Phobius"/>
    </source>
</evidence>
<keyword evidence="1" id="KW-1133">Transmembrane helix</keyword>
<organism evidence="2 3">
    <name type="scientific">Seriola lalandi dorsalis</name>
    <dbReference type="NCBI Taxonomy" id="1841481"/>
    <lineage>
        <taxon>Eukaryota</taxon>
        <taxon>Metazoa</taxon>
        <taxon>Chordata</taxon>
        <taxon>Craniata</taxon>
        <taxon>Vertebrata</taxon>
        <taxon>Euteleostomi</taxon>
        <taxon>Actinopterygii</taxon>
        <taxon>Neopterygii</taxon>
        <taxon>Teleostei</taxon>
        <taxon>Neoteleostei</taxon>
        <taxon>Acanthomorphata</taxon>
        <taxon>Carangaria</taxon>
        <taxon>Carangiformes</taxon>
        <taxon>Carangidae</taxon>
        <taxon>Seriola</taxon>
    </lineage>
</organism>
<dbReference type="Proteomes" id="UP000261360">
    <property type="component" value="Unplaced"/>
</dbReference>
<keyword evidence="1" id="KW-0812">Transmembrane</keyword>